<dbReference type="PANTHER" id="PTHR43652:SF2">
    <property type="entry name" value="BASIC AMINO ACID ANTIPORTER YFCC-RELATED"/>
    <property type="match status" value="1"/>
</dbReference>
<accession>A0A9D1ZGN7</accession>
<evidence type="ECO:0000256" key="5">
    <source>
        <dbReference type="ARBA" id="ARBA00022989"/>
    </source>
</evidence>
<feature type="transmembrane region" description="Helical" evidence="7">
    <location>
        <begin position="412"/>
        <end position="445"/>
    </location>
</feature>
<protein>
    <submittedName>
        <fullName evidence="9">Anion permease</fullName>
    </submittedName>
</protein>
<dbReference type="InterPro" id="IPR004680">
    <property type="entry name" value="Cit_transptr-like_dom"/>
</dbReference>
<feature type="transmembrane region" description="Helical" evidence="7">
    <location>
        <begin position="373"/>
        <end position="392"/>
    </location>
</feature>
<feature type="transmembrane region" description="Helical" evidence="7">
    <location>
        <begin position="348"/>
        <end position="366"/>
    </location>
</feature>
<evidence type="ECO:0000256" key="3">
    <source>
        <dbReference type="ARBA" id="ARBA00022692"/>
    </source>
</evidence>
<dbReference type="EMBL" id="DXCV01000015">
    <property type="protein sequence ID" value="HIY87378.1"/>
    <property type="molecule type" value="Genomic_DNA"/>
</dbReference>
<dbReference type="PANTHER" id="PTHR43652">
    <property type="entry name" value="BASIC AMINO ACID ANTIPORTER YFCC-RELATED"/>
    <property type="match status" value="1"/>
</dbReference>
<evidence type="ECO:0000256" key="2">
    <source>
        <dbReference type="ARBA" id="ARBA00022448"/>
    </source>
</evidence>
<keyword evidence="4" id="KW-0677">Repeat</keyword>
<dbReference type="InterPro" id="IPR006037">
    <property type="entry name" value="RCK_C"/>
</dbReference>
<sequence>MSFEIIFVLLGLIGMLVALIMDKMRPGIVLLSLVVLFMVAGIITPKQMVAGFSNRGMITVALLFLVSEGIRQSGALSAVVKKLLPEKGTSVTKAQLRILPIVSAFSAFLNNTPVVVIFAPILKNWSKRVGLSCTKFLIPLSYATILGGLCTLIGTSTNLVVHGMMIDKGMDGLKMFDLAYIGIPITLVGLAFILLTSKKLLPAERPDNFEEEETDAAEDTGRHVVEVVLASRFPGLKRKLKTFDFQRRYGAEVKEIRQNGQVITDNLGEVRLQEGDTLVLLADDAFTKTWGDSSVFLMMTNGQEIPSNPVPAWKKWTALALLVVMIVGATIGELPYFQEQFPKVKMDMFFFASVTAVVMAWLKMFPPKKYTKYISWDILITIACAFAISAAMEESGLAALIADFIKSVSGSLGAWGALALLYLVTLIITELITNNAAAALAFPLALETAAKFGVDPMPFFIAICIAASAGFATPIGYQTNLIVQGAGNYKFTDFVKVGLPMDLIVMIISVGLIPLIWPFTSVV</sequence>
<keyword evidence="2" id="KW-0813">Transport</keyword>
<feature type="transmembrane region" description="Helical" evidence="7">
    <location>
        <begin position="316"/>
        <end position="336"/>
    </location>
</feature>
<evidence type="ECO:0000256" key="7">
    <source>
        <dbReference type="SAM" id="Phobius"/>
    </source>
</evidence>
<reference evidence="9" key="1">
    <citation type="journal article" date="2021" name="PeerJ">
        <title>Extensive microbial diversity within the chicken gut microbiome revealed by metagenomics and culture.</title>
        <authorList>
            <person name="Gilroy R."/>
            <person name="Ravi A."/>
            <person name="Getino M."/>
            <person name="Pursley I."/>
            <person name="Horton D.L."/>
            <person name="Alikhan N.F."/>
            <person name="Baker D."/>
            <person name="Gharbi K."/>
            <person name="Hall N."/>
            <person name="Watson M."/>
            <person name="Adriaenssens E.M."/>
            <person name="Foster-Nyarko E."/>
            <person name="Jarju S."/>
            <person name="Secka A."/>
            <person name="Antonio M."/>
            <person name="Oren A."/>
            <person name="Chaudhuri R.R."/>
            <person name="La Ragione R."/>
            <person name="Hildebrand F."/>
            <person name="Pallen M.J."/>
        </authorList>
    </citation>
    <scope>NUCLEOTIDE SEQUENCE</scope>
    <source>
        <strain evidence="9">Gambia2-208</strain>
    </source>
</reference>
<feature type="transmembrane region" description="Helical" evidence="7">
    <location>
        <begin position="457"/>
        <end position="477"/>
    </location>
</feature>
<dbReference type="Pfam" id="PF03600">
    <property type="entry name" value="CitMHS"/>
    <property type="match status" value="1"/>
</dbReference>
<organism evidence="9 10">
    <name type="scientific">Candidatus Bacteroides pullicola</name>
    <dbReference type="NCBI Taxonomy" id="2838475"/>
    <lineage>
        <taxon>Bacteria</taxon>
        <taxon>Pseudomonadati</taxon>
        <taxon>Bacteroidota</taxon>
        <taxon>Bacteroidia</taxon>
        <taxon>Bacteroidales</taxon>
        <taxon>Bacteroidaceae</taxon>
        <taxon>Bacteroides</taxon>
    </lineage>
</organism>
<gene>
    <name evidence="9" type="ORF">H9824_01575</name>
</gene>
<evidence type="ECO:0000256" key="6">
    <source>
        <dbReference type="ARBA" id="ARBA00023136"/>
    </source>
</evidence>
<comment type="caution">
    <text evidence="9">The sequence shown here is derived from an EMBL/GenBank/DDBJ whole genome shotgun (WGS) entry which is preliminary data.</text>
</comment>
<dbReference type="Proteomes" id="UP000886851">
    <property type="component" value="Unassembled WGS sequence"/>
</dbReference>
<feature type="transmembrane region" description="Helical" evidence="7">
    <location>
        <begin position="5"/>
        <end position="21"/>
    </location>
</feature>
<evidence type="ECO:0000313" key="10">
    <source>
        <dbReference type="Proteomes" id="UP000886851"/>
    </source>
</evidence>
<dbReference type="PROSITE" id="PS01271">
    <property type="entry name" value="NA_SULFATE"/>
    <property type="match status" value="1"/>
</dbReference>
<dbReference type="SUPFAM" id="SSF116726">
    <property type="entry name" value="TrkA C-terminal domain-like"/>
    <property type="match status" value="1"/>
</dbReference>
<dbReference type="GO" id="GO:0006813">
    <property type="term" value="P:potassium ion transport"/>
    <property type="evidence" value="ECO:0007669"/>
    <property type="project" value="InterPro"/>
</dbReference>
<dbReference type="InterPro" id="IPR031312">
    <property type="entry name" value="Na/sul_symport_CS"/>
</dbReference>
<keyword evidence="6 7" id="KW-0472">Membrane</keyword>
<feature type="domain" description="RCK C-terminal" evidence="8">
    <location>
        <begin position="212"/>
        <end position="296"/>
    </location>
</feature>
<dbReference type="GO" id="GO:0005886">
    <property type="term" value="C:plasma membrane"/>
    <property type="evidence" value="ECO:0007669"/>
    <property type="project" value="TreeGrafter"/>
</dbReference>
<comment type="subcellular location">
    <subcellularLocation>
        <location evidence="1">Membrane</location>
        <topology evidence="1">Multi-pass membrane protein</topology>
    </subcellularLocation>
</comment>
<dbReference type="PROSITE" id="PS51202">
    <property type="entry name" value="RCK_C"/>
    <property type="match status" value="1"/>
</dbReference>
<feature type="transmembrane region" description="Helical" evidence="7">
    <location>
        <begin position="98"/>
        <end position="122"/>
    </location>
</feature>
<evidence type="ECO:0000313" key="9">
    <source>
        <dbReference type="EMBL" id="HIY87378.1"/>
    </source>
</evidence>
<feature type="transmembrane region" description="Helical" evidence="7">
    <location>
        <begin position="27"/>
        <end position="44"/>
    </location>
</feature>
<keyword evidence="3 7" id="KW-0812">Transmembrane</keyword>
<feature type="transmembrane region" description="Helical" evidence="7">
    <location>
        <begin position="142"/>
        <end position="166"/>
    </location>
</feature>
<dbReference type="Gene3D" id="3.30.70.1450">
    <property type="entry name" value="Regulator of K+ conductance, C-terminal domain"/>
    <property type="match status" value="1"/>
</dbReference>
<proteinExistence type="predicted"/>
<dbReference type="GO" id="GO:0008324">
    <property type="term" value="F:monoatomic cation transmembrane transporter activity"/>
    <property type="evidence" value="ECO:0007669"/>
    <property type="project" value="InterPro"/>
</dbReference>
<evidence type="ECO:0000256" key="4">
    <source>
        <dbReference type="ARBA" id="ARBA00022737"/>
    </source>
</evidence>
<feature type="transmembrane region" description="Helical" evidence="7">
    <location>
        <begin position="497"/>
        <end position="517"/>
    </location>
</feature>
<keyword evidence="5 7" id="KW-1133">Transmembrane helix</keyword>
<evidence type="ECO:0000256" key="1">
    <source>
        <dbReference type="ARBA" id="ARBA00004141"/>
    </source>
</evidence>
<dbReference type="InterPro" id="IPR036721">
    <property type="entry name" value="RCK_C_sf"/>
</dbReference>
<name>A0A9D1ZGN7_9BACE</name>
<reference evidence="9" key="2">
    <citation type="submission" date="2021-04" db="EMBL/GenBank/DDBJ databases">
        <authorList>
            <person name="Gilroy R."/>
        </authorList>
    </citation>
    <scope>NUCLEOTIDE SEQUENCE</scope>
    <source>
        <strain evidence="9">Gambia2-208</strain>
    </source>
</reference>
<dbReference type="AlphaFoldDB" id="A0A9D1ZGN7"/>
<feature type="transmembrane region" description="Helical" evidence="7">
    <location>
        <begin position="178"/>
        <end position="195"/>
    </location>
</feature>
<dbReference type="InterPro" id="IPR051679">
    <property type="entry name" value="DASS-Related_Transporters"/>
</dbReference>
<evidence type="ECO:0000259" key="8">
    <source>
        <dbReference type="PROSITE" id="PS51202"/>
    </source>
</evidence>